<gene>
    <name evidence="2" type="ORF">ACFO4N_02265</name>
</gene>
<evidence type="ECO:0000313" key="2">
    <source>
        <dbReference type="EMBL" id="MFC4617552.1"/>
    </source>
</evidence>
<reference evidence="3" key="1">
    <citation type="journal article" date="2019" name="Int. J. Syst. Evol. Microbiol.">
        <title>The Global Catalogue of Microorganisms (GCM) 10K type strain sequencing project: providing services to taxonomists for standard genome sequencing and annotation.</title>
        <authorList>
            <consortium name="The Broad Institute Genomics Platform"/>
            <consortium name="The Broad Institute Genome Sequencing Center for Infectious Disease"/>
            <person name="Wu L."/>
            <person name="Ma J."/>
        </authorList>
    </citation>
    <scope>NUCLEOTIDE SEQUENCE [LARGE SCALE GENOMIC DNA]</scope>
    <source>
        <strain evidence="3">CGMCC 1.16306</strain>
    </source>
</reference>
<dbReference type="InterPro" id="IPR011528">
    <property type="entry name" value="NERD"/>
</dbReference>
<sequence length="305" mass="35641">MVIKERDVPKDLMVLRFLYWREGLSKEDQRQYLKMEKGFEGELKFDEMLKERLPDGEWLILSDLLLERNSKLTQLDTILVSGNVIYNINVKNHEGDYYFKNGCWYMSPSGIEIHDPLLQLKRSETVLRQILRTLGLDIPIISKLVFVHHEFTLYYAPMNLPIVFPTQINRFFKALLSSTAKPGKKEWAFAKKLAALHLTESPYNNVPDYSYGPLRKGIYCNSCHSFTLEQAGKDLVCQTCDYTEKLPSALMRSVREFHILFPERRITVQAIKDWCQLDVDRRAIGRILRKNLKVVNKGGHSYYLL</sequence>
<dbReference type="RefSeq" id="WP_376844591.1">
    <property type="nucleotide sequence ID" value="NZ_JBHSFW010000001.1"/>
</dbReference>
<evidence type="ECO:0000259" key="1">
    <source>
        <dbReference type="PROSITE" id="PS50965"/>
    </source>
</evidence>
<dbReference type="PROSITE" id="PS50965">
    <property type="entry name" value="NERD"/>
    <property type="match status" value="1"/>
</dbReference>
<evidence type="ECO:0000313" key="3">
    <source>
        <dbReference type="Proteomes" id="UP001596022"/>
    </source>
</evidence>
<keyword evidence="3" id="KW-1185">Reference proteome</keyword>
<dbReference type="Pfam" id="PF08378">
    <property type="entry name" value="NERD"/>
    <property type="match status" value="1"/>
</dbReference>
<feature type="domain" description="NERD" evidence="1">
    <location>
        <begin position="37"/>
        <end position="150"/>
    </location>
</feature>
<name>A0ABV9GHW5_9BACL</name>
<dbReference type="EMBL" id="JBHSFW010000001">
    <property type="protein sequence ID" value="MFC4617552.1"/>
    <property type="molecule type" value="Genomic_DNA"/>
</dbReference>
<accession>A0ABV9GHW5</accession>
<organism evidence="2 3">
    <name type="scientific">Camelliibacillus cellulosilyticus</name>
    <dbReference type="NCBI Taxonomy" id="2174486"/>
    <lineage>
        <taxon>Bacteria</taxon>
        <taxon>Bacillati</taxon>
        <taxon>Bacillota</taxon>
        <taxon>Bacilli</taxon>
        <taxon>Bacillales</taxon>
        <taxon>Sporolactobacillaceae</taxon>
        <taxon>Camelliibacillus</taxon>
    </lineage>
</organism>
<proteinExistence type="predicted"/>
<comment type="caution">
    <text evidence="2">The sequence shown here is derived from an EMBL/GenBank/DDBJ whole genome shotgun (WGS) entry which is preliminary data.</text>
</comment>
<protein>
    <submittedName>
        <fullName evidence="2">Nuclease-related domain-containing protein</fullName>
    </submittedName>
</protein>
<dbReference type="Proteomes" id="UP001596022">
    <property type="component" value="Unassembled WGS sequence"/>
</dbReference>